<evidence type="ECO:0000313" key="2">
    <source>
        <dbReference type="Proteomes" id="UP001162156"/>
    </source>
</evidence>
<accession>A0AAV8X4B0</accession>
<keyword evidence="2" id="KW-1185">Reference proteome</keyword>
<sequence length="76" mass="9662">MNYHCEKNMINHYHHSVHNIIMGTSKIEFNNYIKFEQWKTNMEKDTISKYIKYRTKDTNNTLIHYYRCYRDRFYRK</sequence>
<proteinExistence type="predicted"/>
<gene>
    <name evidence="1" type="ORF">NQ314_013984</name>
</gene>
<organism evidence="1 2">
    <name type="scientific">Rhamnusium bicolor</name>
    <dbReference type="NCBI Taxonomy" id="1586634"/>
    <lineage>
        <taxon>Eukaryota</taxon>
        <taxon>Metazoa</taxon>
        <taxon>Ecdysozoa</taxon>
        <taxon>Arthropoda</taxon>
        <taxon>Hexapoda</taxon>
        <taxon>Insecta</taxon>
        <taxon>Pterygota</taxon>
        <taxon>Neoptera</taxon>
        <taxon>Endopterygota</taxon>
        <taxon>Coleoptera</taxon>
        <taxon>Polyphaga</taxon>
        <taxon>Cucujiformia</taxon>
        <taxon>Chrysomeloidea</taxon>
        <taxon>Cerambycidae</taxon>
        <taxon>Lepturinae</taxon>
        <taxon>Rhagiini</taxon>
        <taxon>Rhamnusium</taxon>
    </lineage>
</organism>
<dbReference type="EMBL" id="JANEYF010003862">
    <property type="protein sequence ID" value="KAJ8933428.1"/>
    <property type="molecule type" value="Genomic_DNA"/>
</dbReference>
<evidence type="ECO:0000313" key="1">
    <source>
        <dbReference type="EMBL" id="KAJ8933428.1"/>
    </source>
</evidence>
<dbReference type="Proteomes" id="UP001162156">
    <property type="component" value="Unassembled WGS sequence"/>
</dbReference>
<comment type="caution">
    <text evidence="1">The sequence shown here is derived from an EMBL/GenBank/DDBJ whole genome shotgun (WGS) entry which is preliminary data.</text>
</comment>
<dbReference type="AlphaFoldDB" id="A0AAV8X4B0"/>
<name>A0AAV8X4B0_9CUCU</name>
<reference evidence="1" key="1">
    <citation type="journal article" date="2023" name="Insect Mol. Biol.">
        <title>Genome sequencing provides insights into the evolution of gene families encoding plant cell wall-degrading enzymes in longhorned beetles.</title>
        <authorList>
            <person name="Shin N.R."/>
            <person name="Okamura Y."/>
            <person name="Kirsch R."/>
            <person name="Pauchet Y."/>
        </authorList>
    </citation>
    <scope>NUCLEOTIDE SEQUENCE</scope>
    <source>
        <strain evidence="1">RBIC_L_NR</strain>
    </source>
</reference>
<protein>
    <submittedName>
        <fullName evidence="1">Uncharacterized protein</fullName>
    </submittedName>
</protein>